<evidence type="ECO:0000313" key="4">
    <source>
        <dbReference type="Proteomes" id="UP001231189"/>
    </source>
</evidence>
<dbReference type="SUPFAM" id="SSF56672">
    <property type="entry name" value="DNA/RNA polymerases"/>
    <property type="match status" value="1"/>
</dbReference>
<proteinExistence type="predicted"/>
<evidence type="ECO:0000259" key="2">
    <source>
        <dbReference type="Pfam" id="PF07727"/>
    </source>
</evidence>
<feature type="region of interest" description="Disordered" evidence="1">
    <location>
        <begin position="1"/>
        <end position="48"/>
    </location>
</feature>
<comment type="caution">
    <text evidence="3">The sequence shown here is derived from an EMBL/GenBank/DDBJ whole genome shotgun (WGS) entry which is preliminary data.</text>
</comment>
<dbReference type="InterPro" id="IPR013103">
    <property type="entry name" value="RVT_2"/>
</dbReference>
<dbReference type="Pfam" id="PF07727">
    <property type="entry name" value="RVT_2"/>
    <property type="match status" value="1"/>
</dbReference>
<dbReference type="EMBL" id="JAUUTY010000003">
    <property type="protein sequence ID" value="KAK1662904.1"/>
    <property type="molecule type" value="Genomic_DNA"/>
</dbReference>
<accession>A0AAD8WHV7</accession>
<dbReference type="Proteomes" id="UP001231189">
    <property type="component" value="Unassembled WGS sequence"/>
</dbReference>
<evidence type="ECO:0000256" key="1">
    <source>
        <dbReference type="SAM" id="MobiDB-lite"/>
    </source>
</evidence>
<organism evidence="3 4">
    <name type="scientific">Lolium multiflorum</name>
    <name type="common">Italian ryegrass</name>
    <name type="synonym">Lolium perenne subsp. multiflorum</name>
    <dbReference type="NCBI Taxonomy" id="4521"/>
    <lineage>
        <taxon>Eukaryota</taxon>
        <taxon>Viridiplantae</taxon>
        <taxon>Streptophyta</taxon>
        <taxon>Embryophyta</taxon>
        <taxon>Tracheophyta</taxon>
        <taxon>Spermatophyta</taxon>
        <taxon>Magnoliopsida</taxon>
        <taxon>Liliopsida</taxon>
        <taxon>Poales</taxon>
        <taxon>Poaceae</taxon>
        <taxon>BOP clade</taxon>
        <taxon>Pooideae</taxon>
        <taxon>Poodae</taxon>
        <taxon>Poeae</taxon>
        <taxon>Poeae Chloroplast Group 2 (Poeae type)</taxon>
        <taxon>Loliodinae</taxon>
        <taxon>Loliinae</taxon>
        <taxon>Lolium</taxon>
    </lineage>
</organism>
<sequence>MESRRLTRDIGRSGDSDLPRFGALDEGLRQEHCSASEEARRPQQAGRDAWVRARWQGLSALRPGDKEDHRLTDVVFDENTRWSWDGKDTEASAMEEFIMEYFVEPTVTAPAPAPEATSPVATPAPAEPCTPAPWTPATGALSTSTTLEPSASAAISFAMPPSSPDPELFDAEVDPAELHRYRSVCGLYLMEGAEPEHEERLLLTPHGEPSTFAEAEQDEHWRAAMREELASIEANHTWSFSDLPAGHKPIGLKWVFKLKRDADGNVLKHKARLVAKGYVQRPGIDFNEVFAPVARLDSVRLLLAVAAQKKWAVHHMDVKIAFLNGELGEEVYVAKPQGFTDYGGSGKVHRALYELRQAPRAWNKKLDGVMSSLGFERAPLEHAVYTRQHGGKRLLLGVYVDDLIITSSCDMEITRIKEELSWVCSNFTEAEIDRSVLISSKLLGRVDYVMSGSVARTAHRECLDRGQITVEFINTADQLAYIFTKGLGRVKFQELCERIGVIDIK</sequence>
<evidence type="ECO:0000313" key="3">
    <source>
        <dbReference type="EMBL" id="KAK1662904.1"/>
    </source>
</evidence>
<gene>
    <name evidence="3" type="ORF">QYE76_051063</name>
</gene>
<feature type="compositionally biased region" description="Basic and acidic residues" evidence="1">
    <location>
        <begin position="26"/>
        <end position="41"/>
    </location>
</feature>
<reference evidence="3" key="1">
    <citation type="submission" date="2023-07" db="EMBL/GenBank/DDBJ databases">
        <title>A chromosome-level genome assembly of Lolium multiflorum.</title>
        <authorList>
            <person name="Chen Y."/>
            <person name="Copetti D."/>
            <person name="Kolliker R."/>
            <person name="Studer B."/>
        </authorList>
    </citation>
    <scope>NUCLEOTIDE SEQUENCE</scope>
    <source>
        <strain evidence="3">02402/16</strain>
        <tissue evidence="3">Leaf</tissue>
    </source>
</reference>
<dbReference type="AlphaFoldDB" id="A0AAD8WHV7"/>
<feature type="compositionally biased region" description="Basic and acidic residues" evidence="1">
    <location>
        <begin position="1"/>
        <end position="18"/>
    </location>
</feature>
<keyword evidence="4" id="KW-1185">Reference proteome</keyword>
<name>A0AAD8WHV7_LOLMU</name>
<feature type="domain" description="Reverse transcriptase Ty1/copia-type" evidence="2">
    <location>
        <begin position="235"/>
        <end position="421"/>
    </location>
</feature>
<dbReference type="InterPro" id="IPR043502">
    <property type="entry name" value="DNA/RNA_pol_sf"/>
</dbReference>
<protein>
    <recommendedName>
        <fullName evidence="2">Reverse transcriptase Ty1/copia-type domain-containing protein</fullName>
    </recommendedName>
</protein>